<gene>
    <name evidence="4" type="ORF">K3U94_21995</name>
</gene>
<dbReference type="Pfam" id="PF17929">
    <property type="entry name" value="TetR_C_34"/>
    <property type="match status" value="1"/>
</dbReference>
<organism evidence="4 5">
    <name type="scientific">Mycolicibacter heraklionensis</name>
    <dbReference type="NCBI Taxonomy" id="512402"/>
    <lineage>
        <taxon>Bacteria</taxon>
        <taxon>Bacillati</taxon>
        <taxon>Actinomycetota</taxon>
        <taxon>Actinomycetes</taxon>
        <taxon>Mycobacteriales</taxon>
        <taxon>Mycobacteriaceae</taxon>
        <taxon>Mycolicibacter</taxon>
    </lineage>
</organism>
<dbReference type="InterPro" id="IPR001647">
    <property type="entry name" value="HTH_TetR"/>
</dbReference>
<dbReference type="EMBL" id="CP080997">
    <property type="protein sequence ID" value="QZA07561.1"/>
    <property type="molecule type" value="Genomic_DNA"/>
</dbReference>
<name>A0A9X7WG82_9MYCO</name>
<protein>
    <submittedName>
        <fullName evidence="4">TetR family transcriptional regulator</fullName>
    </submittedName>
</protein>
<dbReference type="SUPFAM" id="SSF46689">
    <property type="entry name" value="Homeodomain-like"/>
    <property type="match status" value="1"/>
</dbReference>
<evidence type="ECO:0000256" key="2">
    <source>
        <dbReference type="PROSITE-ProRule" id="PRU00335"/>
    </source>
</evidence>
<evidence type="ECO:0000313" key="5">
    <source>
        <dbReference type="Proteomes" id="UP000825008"/>
    </source>
</evidence>
<dbReference type="InterPro" id="IPR041483">
    <property type="entry name" value="TetR_C_34"/>
</dbReference>
<accession>A0A9X7WG82</accession>
<dbReference type="PROSITE" id="PS50977">
    <property type="entry name" value="HTH_TETR_2"/>
    <property type="match status" value="1"/>
</dbReference>
<keyword evidence="1 2" id="KW-0238">DNA-binding</keyword>
<dbReference type="Gene3D" id="1.10.357.10">
    <property type="entry name" value="Tetracycline Repressor, domain 2"/>
    <property type="match status" value="1"/>
</dbReference>
<feature type="domain" description="HTH tetR-type" evidence="3">
    <location>
        <begin position="22"/>
        <end position="82"/>
    </location>
</feature>
<dbReference type="KEGG" id="mher:K3U94_21995"/>
<dbReference type="InterPro" id="IPR009057">
    <property type="entry name" value="Homeodomain-like_sf"/>
</dbReference>
<sequence length="233" mass="25269">MRYPLAVRQVAFKRARSDANKRQRAEALMEAARSVAIETGVASVTLTAVAGRAGVHHSAVRRYFSSHKEVLLRLAAESWEGWSDTVCTALQQSEAMSPDRVAATLASGLAADPLFCDMLANLHLHLDHEVDAERVIEIRRKITAAGLTMADALLQALPRLGKQGAFDLLLASYSLAAPLWQVAHPPTKLADAYAAERQVPPEWNLDFTTALTRLLTATCVGLLRPPESVPAKA</sequence>
<dbReference type="RefSeq" id="WP_220695025.1">
    <property type="nucleotide sequence ID" value="NZ_CP080997.1"/>
</dbReference>
<evidence type="ECO:0000259" key="3">
    <source>
        <dbReference type="PROSITE" id="PS50977"/>
    </source>
</evidence>
<dbReference type="Proteomes" id="UP000825008">
    <property type="component" value="Chromosome"/>
</dbReference>
<dbReference type="AlphaFoldDB" id="A0A9X7WG82"/>
<evidence type="ECO:0000256" key="1">
    <source>
        <dbReference type="ARBA" id="ARBA00023125"/>
    </source>
</evidence>
<proteinExistence type="predicted"/>
<dbReference type="Pfam" id="PF00440">
    <property type="entry name" value="TetR_N"/>
    <property type="match status" value="1"/>
</dbReference>
<reference evidence="4" key="1">
    <citation type="submission" date="2021-08" db="EMBL/GenBank/DDBJ databases">
        <title>Whole genome sequencing of non-tuberculosis mycobacteria type-strains.</title>
        <authorList>
            <person name="Igarashi Y."/>
            <person name="Osugi A."/>
            <person name="Mitarai S."/>
        </authorList>
    </citation>
    <scope>NUCLEOTIDE SEQUENCE</scope>
    <source>
        <strain evidence="4">JCM 30995</strain>
    </source>
</reference>
<feature type="DNA-binding region" description="H-T-H motif" evidence="2">
    <location>
        <begin position="45"/>
        <end position="64"/>
    </location>
</feature>
<dbReference type="GO" id="GO:0003677">
    <property type="term" value="F:DNA binding"/>
    <property type="evidence" value="ECO:0007669"/>
    <property type="project" value="UniProtKB-UniRule"/>
</dbReference>
<evidence type="ECO:0000313" key="4">
    <source>
        <dbReference type="EMBL" id="QZA07561.1"/>
    </source>
</evidence>